<dbReference type="InParanoid" id="A0A4S2N089"/>
<evidence type="ECO:0000256" key="1">
    <source>
        <dbReference type="SAM" id="Coils"/>
    </source>
</evidence>
<reference evidence="3 4" key="1">
    <citation type="submission" date="2019-04" db="EMBL/GenBank/DDBJ databases">
        <title>Comparative genomics and transcriptomics to analyze fruiting body development in filamentous ascomycetes.</title>
        <authorList>
            <consortium name="DOE Joint Genome Institute"/>
            <person name="Lutkenhaus R."/>
            <person name="Traeger S."/>
            <person name="Breuer J."/>
            <person name="Kuo A."/>
            <person name="Lipzen A."/>
            <person name="Pangilinan J."/>
            <person name="Dilworth D."/>
            <person name="Sandor L."/>
            <person name="Poggeler S."/>
            <person name="Barry K."/>
            <person name="Grigoriev I.V."/>
            <person name="Nowrousian M."/>
        </authorList>
    </citation>
    <scope>NUCLEOTIDE SEQUENCE [LARGE SCALE GENOMIC DNA]</scope>
    <source>
        <strain evidence="3 4">CBS 389.68</strain>
    </source>
</reference>
<accession>A0A4S2N089</accession>
<sequence>PASNHQLPHQLANTYSNPHPSTRLCFRRHNGSLRSPEELGSRRRLYYSAYIIPTYATSSGVRACFLDFLSNPTSPDRYCASCCCHRHFNSVGLGISRRRRIRRRRRPPRRKYQWWRLQRGGVYLGGGVDIEPSLSGLRRRHHTTGATRTLDNDSAFRKPKIQIFLHSKNSYQRTTIAGTYNMQRYNSFSPSSQPPPSTFSSPGPTTSSSASPLHPPHIISRSSVSPFSSTLTTSTTTADQMSGLFGGHTAYAIHPPARLYSPSPAPSLPPISDPPLHTPQQQPQPSSAPASASASASSNPNTQHHAELDNYIREVIREKKSKPKKRTDLITMLQSMPVKPPYKYRRAVVVQRAVELLETDPVGESLGLELKIEGKIAAHMKEVYGKGFASENTTPTGTPRLSGTGAGEGGVRTTYFQVGIPRGMKRWSSISSSNTSSSSFSSQMAHGHGSTSGGQKYLHDRPPPPPPHQHQKQQQSRRQLSPRSPSVSTTQTTASSTHFNPATTSLTLPYKLQYNILAPLLHVLESSCYTYASSHPILSHQLHSRGWDSGECAPFTEWLHVLGLDDEATLAPLGPVKESVEKRCKLTSEAIIKALETVESVAVKLGDQKLARDVAALRACMVKAVDAVRAVVAEERVREIREVEEARRRWEEVRRRAEERRGRVVGQVVGSEVEELEKVVGKWRGAGSSGAGVGKMVVGSSEEEEEDDVEMEEEEDDGDEMYYDTDDKMDGT</sequence>
<feature type="region of interest" description="Disordered" evidence="2">
    <location>
        <begin position="185"/>
        <end position="234"/>
    </location>
</feature>
<feature type="compositionally biased region" description="Acidic residues" evidence="2">
    <location>
        <begin position="701"/>
        <end position="724"/>
    </location>
</feature>
<proteinExistence type="predicted"/>
<keyword evidence="4" id="KW-1185">Reference proteome</keyword>
<feature type="compositionally biased region" description="Pro residues" evidence="2">
    <location>
        <begin position="263"/>
        <end position="277"/>
    </location>
</feature>
<name>A0A4S2N089_9PEZI</name>
<feature type="compositionally biased region" description="Low complexity" evidence="2">
    <location>
        <begin position="279"/>
        <end position="298"/>
    </location>
</feature>
<evidence type="ECO:0000256" key="2">
    <source>
        <dbReference type="SAM" id="MobiDB-lite"/>
    </source>
</evidence>
<feature type="region of interest" description="Disordered" evidence="2">
    <location>
        <begin position="685"/>
        <end position="732"/>
    </location>
</feature>
<feature type="compositionally biased region" description="Low complexity" evidence="2">
    <location>
        <begin position="472"/>
        <end position="497"/>
    </location>
</feature>
<dbReference type="AlphaFoldDB" id="A0A4S2N089"/>
<feature type="non-terminal residue" evidence="3">
    <location>
        <position position="1"/>
    </location>
</feature>
<feature type="compositionally biased region" description="Low complexity" evidence="2">
    <location>
        <begin position="428"/>
        <end position="442"/>
    </location>
</feature>
<dbReference type="EMBL" id="ML220115">
    <property type="protein sequence ID" value="TGZ82502.1"/>
    <property type="molecule type" value="Genomic_DNA"/>
</dbReference>
<feature type="region of interest" description="Disordered" evidence="2">
    <location>
        <begin position="256"/>
        <end position="307"/>
    </location>
</feature>
<feature type="coiled-coil region" evidence="1">
    <location>
        <begin position="633"/>
        <end position="660"/>
    </location>
</feature>
<dbReference type="STRING" id="341454.A0A4S2N089"/>
<evidence type="ECO:0000313" key="4">
    <source>
        <dbReference type="Proteomes" id="UP000298138"/>
    </source>
</evidence>
<feature type="region of interest" description="Disordered" evidence="2">
    <location>
        <begin position="388"/>
        <end position="409"/>
    </location>
</feature>
<dbReference type="Proteomes" id="UP000298138">
    <property type="component" value="Unassembled WGS sequence"/>
</dbReference>
<evidence type="ECO:0000313" key="3">
    <source>
        <dbReference type="EMBL" id="TGZ82502.1"/>
    </source>
</evidence>
<feature type="compositionally biased region" description="Low complexity" evidence="2">
    <location>
        <begin position="198"/>
        <end position="212"/>
    </location>
</feature>
<keyword evidence="1" id="KW-0175">Coiled coil</keyword>
<protein>
    <submittedName>
        <fullName evidence="3">Uncharacterized protein</fullName>
    </submittedName>
</protein>
<feature type="compositionally biased region" description="Polar residues" evidence="2">
    <location>
        <begin position="390"/>
        <end position="401"/>
    </location>
</feature>
<feature type="region of interest" description="Disordered" evidence="2">
    <location>
        <begin position="427"/>
        <end position="500"/>
    </location>
</feature>
<feature type="compositionally biased region" description="Low complexity" evidence="2">
    <location>
        <begin position="219"/>
        <end position="234"/>
    </location>
</feature>
<organism evidence="3 4">
    <name type="scientific">Ascodesmis nigricans</name>
    <dbReference type="NCBI Taxonomy" id="341454"/>
    <lineage>
        <taxon>Eukaryota</taxon>
        <taxon>Fungi</taxon>
        <taxon>Dikarya</taxon>
        <taxon>Ascomycota</taxon>
        <taxon>Pezizomycotina</taxon>
        <taxon>Pezizomycetes</taxon>
        <taxon>Pezizales</taxon>
        <taxon>Ascodesmidaceae</taxon>
        <taxon>Ascodesmis</taxon>
    </lineage>
</organism>
<gene>
    <name evidence="3" type="ORF">EX30DRAFT_386784</name>
</gene>